<dbReference type="Proteomes" id="UP001141619">
    <property type="component" value="Unassembled WGS sequence"/>
</dbReference>
<accession>A0A9X3Z769</accession>
<evidence type="ECO:0000313" key="3">
    <source>
        <dbReference type="Proteomes" id="UP001141619"/>
    </source>
</evidence>
<dbReference type="GO" id="GO:0005829">
    <property type="term" value="C:cytosol"/>
    <property type="evidence" value="ECO:0007669"/>
    <property type="project" value="TreeGrafter"/>
</dbReference>
<dbReference type="RefSeq" id="WP_274943368.1">
    <property type="nucleotide sequence ID" value="NZ_JANWOI010000002.1"/>
</dbReference>
<dbReference type="SUPFAM" id="SSF53098">
    <property type="entry name" value="Ribonuclease H-like"/>
    <property type="match status" value="1"/>
</dbReference>
<dbReference type="PANTHER" id="PTHR10948:SF23">
    <property type="entry name" value="TRANSPOSASE INSI FOR INSERTION SEQUENCE ELEMENT IS30A-RELATED"/>
    <property type="match status" value="1"/>
</dbReference>
<name>A0A9X3Z769_9PROT</name>
<evidence type="ECO:0000313" key="2">
    <source>
        <dbReference type="EMBL" id="MDA5193669.1"/>
    </source>
</evidence>
<dbReference type="InterPro" id="IPR051917">
    <property type="entry name" value="Transposase-Integrase"/>
</dbReference>
<dbReference type="PANTHER" id="PTHR10948">
    <property type="entry name" value="TRANSPOSASE"/>
    <property type="match status" value="1"/>
</dbReference>
<organism evidence="2 3">
    <name type="scientific">Govanella unica</name>
    <dbReference type="NCBI Taxonomy" id="2975056"/>
    <lineage>
        <taxon>Bacteria</taxon>
        <taxon>Pseudomonadati</taxon>
        <taxon>Pseudomonadota</taxon>
        <taxon>Alphaproteobacteria</taxon>
        <taxon>Emcibacterales</taxon>
        <taxon>Govanellaceae</taxon>
        <taxon>Govanella</taxon>
    </lineage>
</organism>
<reference evidence="2" key="2">
    <citation type="journal article" date="2023" name="Syst. Appl. Microbiol.">
        <title>Govania unica gen. nov., sp. nov., a rare biosphere bacterium that represents a novel family in the class Alphaproteobacteria.</title>
        <authorList>
            <person name="Vandamme P."/>
            <person name="Peeters C."/>
            <person name="Hettiarachchi A."/>
            <person name="Cnockaert M."/>
            <person name="Carlier A."/>
        </authorList>
    </citation>
    <scope>NUCLEOTIDE SEQUENCE</scope>
    <source>
        <strain evidence="2">LMG 31809</strain>
    </source>
</reference>
<gene>
    <name evidence="2" type="ORF">NYP16_06840</name>
</gene>
<protein>
    <recommendedName>
        <fullName evidence="1">Integrase catalytic domain-containing protein</fullName>
    </recommendedName>
</protein>
<dbReference type="EMBL" id="JANWOI010000002">
    <property type="protein sequence ID" value="MDA5193669.1"/>
    <property type="molecule type" value="Genomic_DNA"/>
</dbReference>
<feature type="domain" description="Integrase catalytic" evidence="1">
    <location>
        <begin position="1"/>
        <end position="93"/>
    </location>
</feature>
<dbReference type="GO" id="GO:0004803">
    <property type="term" value="F:transposase activity"/>
    <property type="evidence" value="ECO:0007669"/>
    <property type="project" value="TreeGrafter"/>
</dbReference>
<comment type="caution">
    <text evidence="2">The sequence shown here is derived from an EMBL/GenBank/DDBJ whole genome shotgun (WGS) entry which is preliminary data.</text>
</comment>
<keyword evidence="3" id="KW-1185">Reference proteome</keyword>
<dbReference type="PROSITE" id="PS50994">
    <property type="entry name" value="INTEGRASE"/>
    <property type="match status" value="1"/>
</dbReference>
<dbReference type="InterPro" id="IPR012337">
    <property type="entry name" value="RNaseH-like_sf"/>
</dbReference>
<proteinExistence type="predicted"/>
<reference evidence="2" key="1">
    <citation type="submission" date="2022-08" db="EMBL/GenBank/DDBJ databases">
        <authorList>
            <person name="Vandamme P."/>
            <person name="Hettiarachchi A."/>
            <person name="Peeters C."/>
            <person name="Cnockaert M."/>
            <person name="Carlier A."/>
        </authorList>
    </citation>
    <scope>NUCLEOTIDE SEQUENCE</scope>
    <source>
        <strain evidence="2">LMG 31809</strain>
    </source>
</reference>
<evidence type="ECO:0000259" key="1">
    <source>
        <dbReference type="PROSITE" id="PS50994"/>
    </source>
</evidence>
<sequence>MAFDNGSEFSRHAQLTSKLGMRTFFCKPHALWQKGGIENAIGRLFRDRQRKSDLAAISDEDLEDYIISLQYDAMTPKKYLGFQAPLETFLNRINQADVALET</sequence>
<dbReference type="GO" id="GO:0032196">
    <property type="term" value="P:transposition"/>
    <property type="evidence" value="ECO:0007669"/>
    <property type="project" value="TreeGrafter"/>
</dbReference>
<dbReference type="AlphaFoldDB" id="A0A9X3Z769"/>
<dbReference type="InterPro" id="IPR001584">
    <property type="entry name" value="Integrase_cat-core"/>
</dbReference>
<dbReference type="GO" id="GO:0015074">
    <property type="term" value="P:DNA integration"/>
    <property type="evidence" value="ECO:0007669"/>
    <property type="project" value="InterPro"/>
</dbReference>